<dbReference type="EMBL" id="RDBE01000001">
    <property type="protein sequence ID" value="RLV50434.1"/>
    <property type="molecule type" value="Genomic_DNA"/>
</dbReference>
<keyword evidence="9" id="KW-1185">Reference proteome</keyword>
<protein>
    <submittedName>
        <fullName evidence="8">ABC transporter permease subunit</fullName>
    </submittedName>
</protein>
<dbReference type="PROSITE" id="PS50928">
    <property type="entry name" value="ABC_TM1"/>
    <property type="match status" value="1"/>
</dbReference>
<dbReference type="CDD" id="cd06261">
    <property type="entry name" value="TM_PBP2"/>
    <property type="match status" value="1"/>
</dbReference>
<dbReference type="InterPro" id="IPR035906">
    <property type="entry name" value="MetI-like_sf"/>
</dbReference>
<reference evidence="8 9" key="1">
    <citation type="submission" date="2018-10" db="EMBL/GenBank/DDBJ databases">
        <title>Marmoricola sp. 4Q3S-7 whole genome shotgun sequence.</title>
        <authorList>
            <person name="Li F."/>
        </authorList>
    </citation>
    <scope>NUCLEOTIDE SEQUENCE [LARGE SCALE GENOMIC DNA]</scope>
    <source>
        <strain evidence="8 9">4Q3S-7</strain>
    </source>
</reference>
<evidence type="ECO:0000256" key="6">
    <source>
        <dbReference type="RuleBase" id="RU363032"/>
    </source>
</evidence>
<accession>A0A3L8P5T7</accession>
<name>A0A3L8P5T7_9ACTN</name>
<dbReference type="PANTHER" id="PTHR30177">
    <property type="entry name" value="GLYCINE BETAINE/L-PROLINE TRANSPORT SYSTEM PERMEASE PROTEIN PROW"/>
    <property type="match status" value="1"/>
</dbReference>
<proteinExistence type="inferred from homology"/>
<gene>
    <name evidence="8" type="ORF">D9V37_00080</name>
</gene>
<evidence type="ECO:0000313" key="9">
    <source>
        <dbReference type="Proteomes" id="UP000281708"/>
    </source>
</evidence>
<dbReference type="Proteomes" id="UP000281708">
    <property type="component" value="Unassembled WGS sequence"/>
</dbReference>
<evidence type="ECO:0000256" key="1">
    <source>
        <dbReference type="ARBA" id="ARBA00004141"/>
    </source>
</evidence>
<comment type="caution">
    <text evidence="8">The sequence shown here is derived from an EMBL/GenBank/DDBJ whole genome shotgun (WGS) entry which is preliminary data.</text>
</comment>
<feature type="transmembrane region" description="Helical" evidence="6">
    <location>
        <begin position="145"/>
        <end position="174"/>
    </location>
</feature>
<feature type="transmembrane region" description="Helical" evidence="6">
    <location>
        <begin position="35"/>
        <end position="54"/>
    </location>
</feature>
<dbReference type="Gene3D" id="1.10.3720.10">
    <property type="entry name" value="MetI-like"/>
    <property type="match status" value="1"/>
</dbReference>
<dbReference type="InterPro" id="IPR000515">
    <property type="entry name" value="MetI-like"/>
</dbReference>
<keyword evidence="3 6" id="KW-0812">Transmembrane</keyword>
<dbReference type="InterPro" id="IPR051204">
    <property type="entry name" value="ABC_transp_perm/SBD"/>
</dbReference>
<evidence type="ECO:0000256" key="3">
    <source>
        <dbReference type="ARBA" id="ARBA00022692"/>
    </source>
</evidence>
<evidence type="ECO:0000313" key="8">
    <source>
        <dbReference type="EMBL" id="RLV50434.1"/>
    </source>
</evidence>
<feature type="transmembrane region" description="Helical" evidence="6">
    <location>
        <begin position="96"/>
        <end position="115"/>
    </location>
</feature>
<feature type="domain" description="ABC transmembrane type-1" evidence="7">
    <location>
        <begin position="30"/>
        <end position="216"/>
    </location>
</feature>
<evidence type="ECO:0000256" key="5">
    <source>
        <dbReference type="ARBA" id="ARBA00023136"/>
    </source>
</evidence>
<dbReference type="Pfam" id="PF00528">
    <property type="entry name" value="BPD_transp_1"/>
    <property type="match status" value="1"/>
</dbReference>
<keyword evidence="2 6" id="KW-0813">Transport</keyword>
<feature type="transmembrane region" description="Helical" evidence="6">
    <location>
        <begin position="194"/>
        <end position="219"/>
    </location>
</feature>
<evidence type="ECO:0000259" key="7">
    <source>
        <dbReference type="PROSITE" id="PS50928"/>
    </source>
</evidence>
<comment type="subcellular location">
    <subcellularLocation>
        <location evidence="6">Cell membrane</location>
        <topology evidence="6">Multi-pass membrane protein</topology>
    </subcellularLocation>
    <subcellularLocation>
        <location evidence="1">Membrane</location>
        <topology evidence="1">Multi-pass membrane protein</topology>
    </subcellularLocation>
</comment>
<comment type="similarity">
    <text evidence="6">Belongs to the binding-protein-dependent transport system permease family.</text>
</comment>
<dbReference type="SUPFAM" id="SSF161098">
    <property type="entry name" value="MetI-like"/>
    <property type="match status" value="1"/>
</dbReference>
<dbReference type="GO" id="GO:0055085">
    <property type="term" value="P:transmembrane transport"/>
    <property type="evidence" value="ECO:0007669"/>
    <property type="project" value="InterPro"/>
</dbReference>
<organism evidence="8 9">
    <name type="scientific">Nocardioides mangrovicus</name>
    <dbReference type="NCBI Taxonomy" id="2478913"/>
    <lineage>
        <taxon>Bacteria</taxon>
        <taxon>Bacillati</taxon>
        <taxon>Actinomycetota</taxon>
        <taxon>Actinomycetes</taxon>
        <taxon>Propionibacteriales</taxon>
        <taxon>Nocardioidaceae</taxon>
        <taxon>Nocardioides</taxon>
    </lineage>
</organism>
<feature type="transmembrane region" description="Helical" evidence="6">
    <location>
        <begin position="66"/>
        <end position="84"/>
    </location>
</feature>
<dbReference type="RefSeq" id="WP_121804115.1">
    <property type="nucleotide sequence ID" value="NZ_RDBE01000001.1"/>
</dbReference>
<dbReference type="GO" id="GO:0005886">
    <property type="term" value="C:plasma membrane"/>
    <property type="evidence" value="ECO:0007669"/>
    <property type="project" value="UniProtKB-SubCell"/>
</dbReference>
<dbReference type="GO" id="GO:0031460">
    <property type="term" value="P:glycine betaine transport"/>
    <property type="evidence" value="ECO:0007669"/>
    <property type="project" value="TreeGrafter"/>
</dbReference>
<sequence>MLTLLDSASSSPWYFFGYFLDHRATDLGWLWDHTWLSVVPVVVGLLLALPLGWLARRYSWAYPPMMSITGLLYTIPSIALFVLIPPLLGLDPLTPLQVPIALSIYSTSLLVRVVADGLGAVPTETVQAATALGYRPLARFFRVELPIAVPVITAGLRVAVVANVSIVAVAGTIGLDNLGRLFDQGYTLSVTEPYYPPIVLGIVMCVLLALVLDAIVLLVDRALTPWRRAVRSR</sequence>
<evidence type="ECO:0000256" key="2">
    <source>
        <dbReference type="ARBA" id="ARBA00022448"/>
    </source>
</evidence>
<evidence type="ECO:0000256" key="4">
    <source>
        <dbReference type="ARBA" id="ARBA00022989"/>
    </source>
</evidence>
<keyword evidence="5 6" id="KW-0472">Membrane</keyword>
<keyword evidence="4 6" id="KW-1133">Transmembrane helix</keyword>
<dbReference type="PANTHER" id="PTHR30177:SF4">
    <property type="entry name" value="OSMOPROTECTANT IMPORT PERMEASE PROTEIN OSMW"/>
    <property type="match status" value="1"/>
</dbReference>
<dbReference type="OrthoDB" id="3233284at2"/>
<dbReference type="AlphaFoldDB" id="A0A3L8P5T7"/>